<gene>
    <name evidence="1" type="ORF">HUU93_15875</name>
</gene>
<dbReference type="InterPro" id="IPR029044">
    <property type="entry name" value="Nucleotide-diphossugar_trans"/>
</dbReference>
<evidence type="ECO:0000313" key="2">
    <source>
        <dbReference type="Proteomes" id="UP000554488"/>
    </source>
</evidence>
<evidence type="ECO:0000313" key="1">
    <source>
        <dbReference type="EMBL" id="NUN88036.1"/>
    </source>
</evidence>
<dbReference type="Gene3D" id="3.90.550.60">
    <property type="match status" value="1"/>
</dbReference>
<name>A0A849Y4R5_9FIRM</name>
<sequence length="538" mass="63827">MRLDIEVAFELKVTGYHLEADGRDKGKIYYRKRYNETDRRTIEIPIPEMKETIAGFEINTLTNCFLYGGAYYTNVDEENLNKVNLSIATTTFKKEDFIKRNIKLYKEELLSEENIGEHIFVHVVDNGRTLKREEIEGEHVFYHPNKNVGGSGGFSRGMMESMYQNPKATNVLLMDDDVEILPESIRRTYILLLLQKERYKDYFISGAMLRYEHMTEFSEDVGYLTPEGYQVTLKGSKLIEKKSDLLANEEFYTEKIENKYAGWWYCCIPMCIIEKSGFSLPLFVRGDDTEYSLRNHAKFITMNGICVWHLGFATKFNYFMEYYQVFRNLLIICACNHKKDMQARILDNFVGLFWNEITRFNYQAAEFFIDAIRDYMKGPEFIEEEKCQERLQAFSRRNAELKDINEFPELSVDVNSVYQFETQSLIGKFIYRITWNGQRFIPKRYLRKGPAVVASDLFHNPQRQYLQESVIAVNPYSKTGEIRKQDRKRCKKVVKEFESLLNEYKKKNNIVIEAYYAKRKYLVSEEFWKNYLEIEKYQ</sequence>
<protein>
    <submittedName>
        <fullName evidence="1">Glycosyltransferase family 2 protein</fullName>
    </submittedName>
</protein>
<proteinExistence type="predicted"/>
<organism evidence="1 2">
    <name type="scientific">Coprococcus comes</name>
    <dbReference type="NCBI Taxonomy" id="410072"/>
    <lineage>
        <taxon>Bacteria</taxon>
        <taxon>Bacillati</taxon>
        <taxon>Bacillota</taxon>
        <taxon>Clostridia</taxon>
        <taxon>Lachnospirales</taxon>
        <taxon>Lachnospiraceae</taxon>
        <taxon>Coprococcus</taxon>
    </lineage>
</organism>
<dbReference type="RefSeq" id="WP_175306289.1">
    <property type="nucleotide sequence ID" value="NZ_JABWDC010000121.1"/>
</dbReference>
<dbReference type="Proteomes" id="UP000554488">
    <property type="component" value="Unassembled WGS sequence"/>
</dbReference>
<dbReference type="SUPFAM" id="SSF53448">
    <property type="entry name" value="Nucleotide-diphospho-sugar transferases"/>
    <property type="match status" value="1"/>
</dbReference>
<reference evidence="1 2" key="2">
    <citation type="submission" date="2020-07" db="EMBL/GenBank/DDBJ databases">
        <title>Bacterial metabolism rescues the inhibition of intestinal drug absorption by food and drug additives.</title>
        <authorList>
            <person name="Zou L."/>
            <person name="Spanogiannopoulos P."/>
            <person name="Chien H.-C."/>
            <person name="Pieper L.M."/>
            <person name="Cai W."/>
            <person name="Khuri N."/>
            <person name="Pottel J."/>
            <person name="Vora B."/>
            <person name="Ni Z."/>
            <person name="Tsakalozou E."/>
            <person name="Zhang W."/>
            <person name="Shoichet B.K."/>
            <person name="Giacomini K.M."/>
            <person name="Turnbaugh P.J."/>
        </authorList>
    </citation>
    <scope>NUCLEOTIDE SEQUENCE [LARGE SCALE GENOMIC DNA]</scope>
    <source>
        <strain evidence="1 2">F22</strain>
    </source>
</reference>
<dbReference type="EMBL" id="JABWDC010000121">
    <property type="protein sequence ID" value="NUN88036.1"/>
    <property type="molecule type" value="Genomic_DNA"/>
</dbReference>
<dbReference type="AlphaFoldDB" id="A0A849Y4R5"/>
<dbReference type="GO" id="GO:0016740">
    <property type="term" value="F:transferase activity"/>
    <property type="evidence" value="ECO:0007669"/>
    <property type="project" value="UniProtKB-KW"/>
</dbReference>
<comment type="caution">
    <text evidence="1">The sequence shown here is derived from an EMBL/GenBank/DDBJ whole genome shotgun (WGS) entry which is preliminary data.</text>
</comment>
<accession>A0A849Y4R5</accession>
<keyword evidence="1" id="KW-0808">Transferase</keyword>
<reference evidence="1 2" key="1">
    <citation type="submission" date="2020-04" db="EMBL/GenBank/DDBJ databases">
        <authorList>
            <person name="Pieper L."/>
        </authorList>
    </citation>
    <scope>NUCLEOTIDE SEQUENCE [LARGE SCALE GENOMIC DNA]</scope>
    <source>
        <strain evidence="1 2">F22</strain>
    </source>
</reference>